<evidence type="ECO:0000313" key="2">
    <source>
        <dbReference type="Proteomes" id="UP000199021"/>
    </source>
</evidence>
<reference evidence="2" key="1">
    <citation type="submission" date="2016-10" db="EMBL/GenBank/DDBJ databases">
        <authorList>
            <person name="Varghese N."/>
            <person name="Submissions S."/>
        </authorList>
    </citation>
    <scope>NUCLEOTIDE SEQUENCE [LARGE SCALE GENOMIC DNA]</scope>
    <source>
        <strain evidence="2">DSM 24740</strain>
    </source>
</reference>
<dbReference type="RefSeq" id="WP_090167707.1">
    <property type="nucleotide sequence ID" value="NZ_FOFB01000009.1"/>
</dbReference>
<dbReference type="InterPro" id="IPR026444">
    <property type="entry name" value="Secre_tail"/>
</dbReference>
<organism evidence="1 2">
    <name type="scientific">Neolewinella agarilytica</name>
    <dbReference type="NCBI Taxonomy" id="478744"/>
    <lineage>
        <taxon>Bacteria</taxon>
        <taxon>Pseudomonadati</taxon>
        <taxon>Bacteroidota</taxon>
        <taxon>Saprospiria</taxon>
        <taxon>Saprospirales</taxon>
        <taxon>Lewinellaceae</taxon>
        <taxon>Neolewinella</taxon>
    </lineage>
</organism>
<dbReference type="NCBIfam" id="TIGR04183">
    <property type="entry name" value="Por_Secre_tail"/>
    <property type="match status" value="1"/>
</dbReference>
<dbReference type="EMBL" id="FOFB01000009">
    <property type="protein sequence ID" value="SEQ38133.1"/>
    <property type="molecule type" value="Genomic_DNA"/>
</dbReference>
<dbReference type="STRING" id="478744.SAMN05444359_1093"/>
<evidence type="ECO:0000313" key="1">
    <source>
        <dbReference type="EMBL" id="SEQ38133.1"/>
    </source>
</evidence>
<gene>
    <name evidence="1" type="ORF">SAMN05444359_1093</name>
</gene>
<name>A0A1H9FKV3_9BACT</name>
<dbReference type="OrthoDB" id="9805017at2"/>
<accession>A0A1H9FKV3</accession>
<dbReference type="Proteomes" id="UP000199021">
    <property type="component" value="Unassembled WGS sequence"/>
</dbReference>
<proteinExistence type="predicted"/>
<dbReference type="Gene3D" id="2.60.40.680">
    <property type="match status" value="1"/>
</dbReference>
<keyword evidence="2" id="KW-1185">Reference proteome</keyword>
<sequence>MSFLSTLNKHLLGLCSILLIACGLYTPLHAEGTPNLRTSNGDPVLLFIGSDDFGNFASYDGPEESRLNFRIAEAGEVVYFGMSRLYQNSGTPENFGQYEYRVRSAADGSIVFGPITVNANNENLSTYEQAELGPAVITPGGYPTDGTSTFVAPAAGDYYVEFEQNRAGRARYIGLWDITVTNNNVTQNGRVYSKNWAFRVPELNPEQPECAFGAELSTVFYSYTADGFVTMIDFTDSGFQPLSFNLAFNRTGPGETGDLLIDRQSVADQNSTANAAEHLIFLSEPDATLFPDGQCGNVSVTGEIRCQGNETFCIPLVATLPGQAEIILDFNGNGVFDEGLDRIFAYRFTDMDNLEACVPWDGMLGTGVRPEEGATVDILVEYTQGVQHWALYDGEFMKNGFCVTPIRPLCGDGGSTPLYYDDSNIPDLPGTGAPQRVLSGCECRTGVCRTWNNFEANANDACTVVDANTTGYGDKNTLNTWWFASSTSAASFDVPVEATMLNGPEDHCPGQAVGLNLTYNSANTINSIEWTGPAGPIGSASGQQNIMVTETGLYTVSVVDEFGCESTSEYTLMDVSCMLNISIINVECQDNGTDTDATDDVFFATITVSGENSSGFRYNGVTRQYGEEFQIGPFFVIDGDVTFTATDSFYDCCTESITIPAPMACSDGCAITSGAILERICMDNGTTTNPDDDLYTFTMIVDGVNLSDRWISDRGDEGAYGVPTTFGPWPISAGTQNMTFTDSEDESCSLVVTVQPPMPCSNECELVPTVTNLVCSDNGTPFDPSDDTYTFDMSVAGLNVPSVAYSVDGVGATLYDQTGSFGPFPISGGDFTFLIADLGGAGCQLEYTLEETPTSCSDACGIDIADAMIVCDEDQNVLYTEVLVNNPNPNSTGWTSGNGTVNPYGEFVRVGTISPGGFTATITIADAVNPGCTSSVDLTSQEVSVSCPDNASEAGHAASLQTFGGELIGTGDFIPGDQEICWMQEETYGGEARYTERFTLQRTADADANIGLFSFYLYAPEGTQFLGAVFSQPAEEAIDCCNLTNDGAVVPNPTNPLSMPGLPDNLLPEGMELQQRFSVVLRANQVYSLMTSSRVPGTTGEFQWLIVSADSEELAVDLADGPAPASTFENISAIYDLLNFEINSYLNVSSSVELFGAPAIDDICGDYTIAFNDQTAGTCVSAQIQRSFDVDLGDTTLLAACNQTIQFRSLSLSDISWPENQLRFGCGDEFPMLENGHPSPAYTGYPYVYRGGVATMLDGNELDDLRIVYQDEEIQRADGGTDVIRTWTVADICRSTTATYDQLFKLESNGAPFLSCPVNNHYCPIVEEDIMLWAVGEFECTADITIPAPELNNVCDSTSWTFITEVLRITAAGDTVLFTTLELDDDRLIEGLEPGDYLLHYMGSNPTETIEDRYCRIRVADLTAPVAVCKTTVNLSIPGSGAIQVPVRVVNQGSYDNCGIETEDLRRRLPDGSPDADSLGWSSWTPRLIFDCEDVGTEIEVQLRLIDFAGNVNYCTSYITVTDNTDPYCTGLDEQFISCDDLPNNFSPTDTTQLRMLFGMPEVIDNCSAEAVELTPVVTGDICSPERIRRRFQAIDQHGNRSAGTFIQDINVTPSLNYAIRFPMDASTDCTDLIDTLLISGAGCDSITFAMVDISLPTEGDECRYIQRNFVVTNWCEWDGVSESIRINRDENCSGTEGDAEVWLVRTENGIFVDGDSEADNTFPAADSRGASCGGENPEGYWRQIDELPGGRYVYSQRIRIFDTVAPQLNLTRIDTICVDTSLCRAPVTIGINIEDACQIDESEILIGVDYNSNGTVEATSAQIGTLEGSYPNYTYTVNLPIGDHRLFFTVTDDCGNTRQEDHAIRVNDCYVPALVCRDDRIYNLQPLLEEGDVDGDGIVEEAAVLVEAVDLAQCNFEDCSGELTFSINRVGEAYDRNQTSMFLDCDDRYEVYLEIYVWDQADNPFAVQPDGSIGGNNWRMCVVKVRLQDPNQVCNGCEVGGNLTINGEVSTIEGIDMEGVTVFTGSGHSVTNLSGVYQLGVVRGSDIVLNAVMEDEPLTGLSTLDMVLLERYLSSEESLNPAQILSGDANKGGLATFDDIELIRKVFLGTSENYPGGSPWRFIDGSWDGVSEPASEITLTNLDECTFGKDFTAIRLGDVNGSYGVDAGAVEGSPSNEAIGPRINLKAGNTSFSADEEVSVSFKIFQGADYAGGQAELLWDESKLEMISVKEESSLTGNNFHTWDNRVRLSWSSSLMADEVITVRFRTKAAGQLKDHVRLVTDNFFQNELYAAEDLMVHPLGLVWTERTTTIVDTEINDVEGGFDNNRVDPLIGVTPNPIRNIGQLGLRLQVEQQVDISITDLNGRLMTSSSPTLGSGVQWVEINAEDWPAGVYLFTVKTVDGPLSGKIIRQ</sequence>
<protein>
    <submittedName>
        <fullName evidence="1">Por secretion system C-terminal sorting domain-containing protein</fullName>
    </submittedName>
</protein>
<dbReference type="InParanoid" id="A0A1H9FKV3"/>